<protein>
    <submittedName>
        <fullName evidence="1">Uncharacterized protein</fullName>
    </submittedName>
</protein>
<gene>
    <name evidence="1" type="ORF">METZ01_LOCUS301175</name>
</gene>
<feature type="non-terminal residue" evidence="1">
    <location>
        <position position="56"/>
    </location>
</feature>
<proteinExistence type="predicted"/>
<evidence type="ECO:0000313" key="1">
    <source>
        <dbReference type="EMBL" id="SVC48321.1"/>
    </source>
</evidence>
<accession>A0A382MLZ1</accession>
<dbReference type="EMBL" id="UINC01093695">
    <property type="protein sequence ID" value="SVC48321.1"/>
    <property type="molecule type" value="Genomic_DNA"/>
</dbReference>
<sequence length="56" mass="6264">MKKHRITEGVVSVWQRLITWGALAPTIALGLSFVRTQAQEQSPLLQGEDGFVIWEA</sequence>
<organism evidence="1">
    <name type="scientific">marine metagenome</name>
    <dbReference type="NCBI Taxonomy" id="408172"/>
    <lineage>
        <taxon>unclassified sequences</taxon>
        <taxon>metagenomes</taxon>
        <taxon>ecological metagenomes</taxon>
    </lineage>
</organism>
<dbReference type="AlphaFoldDB" id="A0A382MLZ1"/>
<name>A0A382MLZ1_9ZZZZ</name>
<reference evidence="1" key="1">
    <citation type="submission" date="2018-05" db="EMBL/GenBank/DDBJ databases">
        <authorList>
            <person name="Lanie J.A."/>
            <person name="Ng W.-L."/>
            <person name="Kazmierczak K.M."/>
            <person name="Andrzejewski T.M."/>
            <person name="Davidsen T.M."/>
            <person name="Wayne K.J."/>
            <person name="Tettelin H."/>
            <person name="Glass J.I."/>
            <person name="Rusch D."/>
            <person name="Podicherti R."/>
            <person name="Tsui H.-C.T."/>
            <person name="Winkler M.E."/>
        </authorList>
    </citation>
    <scope>NUCLEOTIDE SEQUENCE</scope>
</reference>